<evidence type="ECO:0000256" key="11">
    <source>
        <dbReference type="SAM" id="Phobius"/>
    </source>
</evidence>
<dbReference type="PANTHER" id="PTHR24226:SF0">
    <property type="entry name" value="G-PROTEIN COUPLED RECEPTOR 182"/>
    <property type="match status" value="1"/>
</dbReference>
<feature type="transmembrane region" description="Helical" evidence="11">
    <location>
        <begin position="101"/>
        <end position="123"/>
    </location>
</feature>
<dbReference type="Proteomes" id="UP000824540">
    <property type="component" value="Unassembled WGS sequence"/>
</dbReference>
<dbReference type="EMBL" id="JAFBMS010000044">
    <property type="protein sequence ID" value="KAG9340211.1"/>
    <property type="molecule type" value="Genomic_DNA"/>
</dbReference>
<dbReference type="Pfam" id="PF00001">
    <property type="entry name" value="7tm_1"/>
    <property type="match status" value="1"/>
</dbReference>
<name>A0A8T2NME6_9TELE</name>
<evidence type="ECO:0000256" key="8">
    <source>
        <dbReference type="ARBA" id="ARBA00023224"/>
    </source>
</evidence>
<keyword evidence="2" id="KW-1003">Cell membrane</keyword>
<dbReference type="OrthoDB" id="5963140at2759"/>
<evidence type="ECO:0000313" key="13">
    <source>
        <dbReference type="EMBL" id="KAG9340211.1"/>
    </source>
</evidence>
<dbReference type="InterPro" id="IPR047143">
    <property type="entry name" value="GPER1-like"/>
</dbReference>
<keyword evidence="3 9" id="KW-0812">Transmembrane</keyword>
<dbReference type="PROSITE" id="PS00237">
    <property type="entry name" value="G_PROTEIN_RECEP_F1_1"/>
    <property type="match status" value="1"/>
</dbReference>
<feature type="transmembrane region" description="Helical" evidence="11">
    <location>
        <begin position="346"/>
        <end position="372"/>
    </location>
</feature>
<comment type="subcellular location">
    <subcellularLocation>
        <location evidence="1">Cell membrane</location>
        <topology evidence="1">Multi-pass membrane protein</topology>
    </subcellularLocation>
</comment>
<proteinExistence type="inferred from homology"/>
<comment type="caution">
    <text evidence="13">The sequence shown here is derived from an EMBL/GenBank/DDBJ whole genome shotgun (WGS) entry which is preliminary data.</text>
</comment>
<dbReference type="AlphaFoldDB" id="A0A8T2NME6"/>
<evidence type="ECO:0000256" key="2">
    <source>
        <dbReference type="ARBA" id="ARBA00022475"/>
    </source>
</evidence>
<evidence type="ECO:0000256" key="6">
    <source>
        <dbReference type="ARBA" id="ARBA00023136"/>
    </source>
</evidence>
<dbReference type="PANTHER" id="PTHR24226">
    <property type="entry name" value="G-PROTEIN COUPLED RECEPTOR 182 AND ESTROGEN RECEPTOR 1"/>
    <property type="match status" value="1"/>
</dbReference>
<evidence type="ECO:0000256" key="9">
    <source>
        <dbReference type="RuleBase" id="RU000688"/>
    </source>
</evidence>
<dbReference type="GO" id="GO:0004930">
    <property type="term" value="F:G protein-coupled receptor activity"/>
    <property type="evidence" value="ECO:0007669"/>
    <property type="project" value="UniProtKB-KW"/>
</dbReference>
<keyword evidence="8 9" id="KW-0807">Transducer</keyword>
<evidence type="ECO:0000256" key="10">
    <source>
        <dbReference type="SAM" id="MobiDB-lite"/>
    </source>
</evidence>
<keyword evidence="14" id="KW-1185">Reference proteome</keyword>
<keyword evidence="6 11" id="KW-0472">Membrane</keyword>
<evidence type="ECO:0000256" key="7">
    <source>
        <dbReference type="ARBA" id="ARBA00023170"/>
    </source>
</evidence>
<evidence type="ECO:0000313" key="14">
    <source>
        <dbReference type="Proteomes" id="UP000824540"/>
    </source>
</evidence>
<dbReference type="PROSITE" id="PS50262">
    <property type="entry name" value="G_PROTEIN_RECEP_F1_2"/>
    <property type="match status" value="1"/>
</dbReference>
<feature type="region of interest" description="Disordered" evidence="10">
    <location>
        <begin position="393"/>
        <end position="428"/>
    </location>
</feature>
<evidence type="ECO:0000256" key="3">
    <source>
        <dbReference type="ARBA" id="ARBA00022692"/>
    </source>
</evidence>
<dbReference type="SUPFAM" id="SSF81321">
    <property type="entry name" value="Family A G protein-coupled receptor-like"/>
    <property type="match status" value="1"/>
</dbReference>
<dbReference type="InterPro" id="IPR017452">
    <property type="entry name" value="GPCR_Rhodpsn_7TM"/>
</dbReference>
<feature type="compositionally biased region" description="Polar residues" evidence="10">
    <location>
        <begin position="418"/>
        <end position="428"/>
    </location>
</feature>
<keyword evidence="7 9" id="KW-0675">Receptor</keyword>
<keyword evidence="5 9" id="KW-0297">G-protein coupled receptor</keyword>
<dbReference type="GO" id="GO:0005886">
    <property type="term" value="C:plasma membrane"/>
    <property type="evidence" value="ECO:0007669"/>
    <property type="project" value="UniProtKB-SubCell"/>
</dbReference>
<evidence type="ECO:0000259" key="12">
    <source>
        <dbReference type="PROSITE" id="PS50262"/>
    </source>
</evidence>
<dbReference type="InterPro" id="IPR000276">
    <property type="entry name" value="GPCR_Rhodpsn"/>
</dbReference>
<sequence length="428" mass="49090">MVRRAHMLQELSARTLLSRLSSQKGFAGHHSCPYHLHLHLHLHLFLCVQDLQPKLVARNLQKLSKPAPWAMDHNASVLHMNDTPWFLYECTLRLDKDSRRIALFLMYLVLFMVGLAENVVVLWVNWRRRHSPSSVLFCVLNVTASDTMVVLVMPFFMLEVMMDKVWLWGRFFCKVTHLIYVVNFYSSSFFLAHMTLERYLSITRPASRTFGPDEKRRRALLCAGLWLLAFVLALVENVHVDLLEWDEPGCYMLPEYSYVEWFATVTFLCLIFQFLIPASVIITCNVLIARAVRSTPDVQGGRHDVWLVHVYSFVFVVCWLPYQLVLFLLMVDDLDPHLFSCNAVDVLYFSFSVVQVVSLAHCVANPILYNFLSKSFRTSFFNALLERIPREGGQDPAYAPNQVGGVGGGASKERKLSDASTSHSDVMS</sequence>
<feature type="transmembrane region" description="Helical" evidence="11">
    <location>
        <begin position="261"/>
        <end position="289"/>
    </location>
</feature>
<gene>
    <name evidence="13" type="ORF">JZ751_021651</name>
</gene>
<feature type="transmembrane region" description="Helical" evidence="11">
    <location>
        <begin position="310"/>
        <end position="331"/>
    </location>
</feature>
<keyword evidence="4 11" id="KW-1133">Transmembrane helix</keyword>
<protein>
    <recommendedName>
        <fullName evidence="12">G-protein coupled receptors family 1 profile domain-containing protein</fullName>
    </recommendedName>
</protein>
<accession>A0A8T2NME6</accession>
<organism evidence="13 14">
    <name type="scientific">Albula glossodonta</name>
    <name type="common">roundjaw bonefish</name>
    <dbReference type="NCBI Taxonomy" id="121402"/>
    <lineage>
        <taxon>Eukaryota</taxon>
        <taxon>Metazoa</taxon>
        <taxon>Chordata</taxon>
        <taxon>Craniata</taxon>
        <taxon>Vertebrata</taxon>
        <taxon>Euteleostomi</taxon>
        <taxon>Actinopterygii</taxon>
        <taxon>Neopterygii</taxon>
        <taxon>Teleostei</taxon>
        <taxon>Albuliformes</taxon>
        <taxon>Albulidae</taxon>
        <taxon>Albula</taxon>
    </lineage>
</organism>
<feature type="transmembrane region" description="Helical" evidence="11">
    <location>
        <begin position="217"/>
        <end position="235"/>
    </location>
</feature>
<feature type="transmembrane region" description="Helical" evidence="11">
    <location>
        <begin position="135"/>
        <end position="157"/>
    </location>
</feature>
<evidence type="ECO:0000256" key="4">
    <source>
        <dbReference type="ARBA" id="ARBA00022989"/>
    </source>
</evidence>
<comment type="similarity">
    <text evidence="9">Belongs to the G-protein coupled receptor 1 family.</text>
</comment>
<evidence type="ECO:0000256" key="5">
    <source>
        <dbReference type="ARBA" id="ARBA00023040"/>
    </source>
</evidence>
<feature type="transmembrane region" description="Helical" evidence="11">
    <location>
        <begin position="177"/>
        <end position="196"/>
    </location>
</feature>
<dbReference type="Gene3D" id="1.20.1070.10">
    <property type="entry name" value="Rhodopsin 7-helix transmembrane proteins"/>
    <property type="match status" value="1"/>
</dbReference>
<evidence type="ECO:0000256" key="1">
    <source>
        <dbReference type="ARBA" id="ARBA00004651"/>
    </source>
</evidence>
<reference evidence="13" key="1">
    <citation type="thesis" date="2021" institute="BYU ScholarsArchive" country="Provo, UT, USA">
        <title>Applications of and Algorithms for Genome Assembly and Genomic Analyses with an Emphasis on Marine Teleosts.</title>
        <authorList>
            <person name="Pickett B.D."/>
        </authorList>
    </citation>
    <scope>NUCLEOTIDE SEQUENCE</scope>
    <source>
        <strain evidence="13">HI-2016</strain>
    </source>
</reference>
<feature type="domain" description="G-protein coupled receptors family 1 profile" evidence="12">
    <location>
        <begin position="117"/>
        <end position="369"/>
    </location>
</feature>
<dbReference type="PRINTS" id="PR00237">
    <property type="entry name" value="GPCRRHODOPSN"/>
</dbReference>